<comment type="caution">
    <text evidence="1">The sequence shown here is derived from an EMBL/GenBank/DDBJ whole genome shotgun (WGS) entry which is preliminary data.</text>
</comment>
<dbReference type="AlphaFoldDB" id="A0A4Z2IQL1"/>
<evidence type="ECO:0000313" key="1">
    <source>
        <dbReference type="EMBL" id="TNN79814.1"/>
    </source>
</evidence>
<dbReference type="Proteomes" id="UP000314294">
    <property type="component" value="Unassembled WGS sequence"/>
</dbReference>
<sequence>MDICVEYFLRGYIWGLNISVAIYSAASPHVPRQDMYKSRLGTASSVMLYCSFWNRASPCCEALANFQLQWKTTQVGPSCRVPRQEVGTSHLRSLADGIVDTPADLSVGFLSVPGACASHLLMEVRNATVHRTPDVVVLLAPGNDLTGYKTVSAAGADFAKLLNCLVGRWTEVHLSDDSGMPILANQLWRAARLHLQRKAPAVPMKTAPPLPSHPPKVAMKQPVVEEEGEVPQQTAPKWQRVGPGNKRFYCEEPEDFCSPKRTVVHQQAIKECFIPLSRLMFSTEVLAAMNAVVPSHLPSPKEALVVASKCTKVQGRLSYFHRLWKSVPHQPSQPSHSQQMCMQRLVYFIIFNDAQ</sequence>
<dbReference type="EMBL" id="SRLO01000060">
    <property type="protein sequence ID" value="TNN79814.1"/>
    <property type="molecule type" value="Genomic_DNA"/>
</dbReference>
<gene>
    <name evidence="1" type="ORF">EYF80_009851</name>
</gene>
<protein>
    <submittedName>
        <fullName evidence="1">Uncharacterized protein</fullName>
    </submittedName>
</protein>
<evidence type="ECO:0000313" key="2">
    <source>
        <dbReference type="Proteomes" id="UP000314294"/>
    </source>
</evidence>
<accession>A0A4Z2IQL1</accession>
<proteinExistence type="predicted"/>
<keyword evidence="2" id="KW-1185">Reference proteome</keyword>
<reference evidence="1 2" key="1">
    <citation type="submission" date="2019-03" db="EMBL/GenBank/DDBJ databases">
        <title>First draft genome of Liparis tanakae, snailfish: a comprehensive survey of snailfish specific genes.</title>
        <authorList>
            <person name="Kim W."/>
            <person name="Song I."/>
            <person name="Jeong J.-H."/>
            <person name="Kim D."/>
            <person name="Kim S."/>
            <person name="Ryu S."/>
            <person name="Song J.Y."/>
            <person name="Lee S.K."/>
        </authorList>
    </citation>
    <scope>NUCLEOTIDE SEQUENCE [LARGE SCALE GENOMIC DNA]</scope>
    <source>
        <tissue evidence="1">Muscle</tissue>
    </source>
</reference>
<name>A0A4Z2IQL1_9TELE</name>
<organism evidence="1 2">
    <name type="scientific">Liparis tanakae</name>
    <name type="common">Tanaka's snailfish</name>
    <dbReference type="NCBI Taxonomy" id="230148"/>
    <lineage>
        <taxon>Eukaryota</taxon>
        <taxon>Metazoa</taxon>
        <taxon>Chordata</taxon>
        <taxon>Craniata</taxon>
        <taxon>Vertebrata</taxon>
        <taxon>Euteleostomi</taxon>
        <taxon>Actinopterygii</taxon>
        <taxon>Neopterygii</taxon>
        <taxon>Teleostei</taxon>
        <taxon>Neoteleostei</taxon>
        <taxon>Acanthomorphata</taxon>
        <taxon>Eupercaria</taxon>
        <taxon>Perciformes</taxon>
        <taxon>Cottioidei</taxon>
        <taxon>Cottales</taxon>
        <taxon>Liparidae</taxon>
        <taxon>Liparis</taxon>
    </lineage>
</organism>
<dbReference type="OrthoDB" id="8952497at2759"/>